<evidence type="ECO:0008006" key="3">
    <source>
        <dbReference type="Google" id="ProtNLM"/>
    </source>
</evidence>
<evidence type="ECO:0000313" key="1">
    <source>
        <dbReference type="EMBL" id="KAJ1119792.1"/>
    </source>
</evidence>
<organism evidence="1 2">
    <name type="scientific">Pleurodeles waltl</name>
    <name type="common">Iberian ribbed newt</name>
    <dbReference type="NCBI Taxonomy" id="8319"/>
    <lineage>
        <taxon>Eukaryota</taxon>
        <taxon>Metazoa</taxon>
        <taxon>Chordata</taxon>
        <taxon>Craniata</taxon>
        <taxon>Vertebrata</taxon>
        <taxon>Euteleostomi</taxon>
        <taxon>Amphibia</taxon>
        <taxon>Batrachia</taxon>
        <taxon>Caudata</taxon>
        <taxon>Salamandroidea</taxon>
        <taxon>Salamandridae</taxon>
        <taxon>Pleurodelinae</taxon>
        <taxon>Pleurodeles</taxon>
    </lineage>
</organism>
<sequence>MPKKLQNATAIKTIFDEAQGRIVDQAKEIGKVIFRHYMNLYTRQTAAHDDSIIKYLESVSMPCLSEELQAALIQPITKLELAEAIKDSPIGKAPGEDGLPAEFYKVMLDQITHVLATLFNTILNGQKVPGSFIVSFLKKGKPGDKPDSYHPISHLNSD</sequence>
<gene>
    <name evidence="1" type="ORF">NDU88_007977</name>
</gene>
<proteinExistence type="predicted"/>
<accession>A0AAV7NY10</accession>
<dbReference type="PANTHER" id="PTHR31635">
    <property type="entry name" value="REVERSE TRANSCRIPTASE DOMAIN-CONTAINING PROTEIN-RELATED"/>
    <property type="match status" value="1"/>
</dbReference>
<keyword evidence="2" id="KW-1185">Reference proteome</keyword>
<protein>
    <recommendedName>
        <fullName evidence="3">Reverse transcriptase</fullName>
    </recommendedName>
</protein>
<evidence type="ECO:0000313" key="2">
    <source>
        <dbReference type="Proteomes" id="UP001066276"/>
    </source>
</evidence>
<dbReference type="PANTHER" id="PTHR31635:SF196">
    <property type="entry name" value="REVERSE TRANSCRIPTASE DOMAIN-CONTAINING PROTEIN-RELATED"/>
    <property type="match status" value="1"/>
</dbReference>
<comment type="caution">
    <text evidence="1">The sequence shown here is derived from an EMBL/GenBank/DDBJ whole genome shotgun (WGS) entry which is preliminary data.</text>
</comment>
<reference evidence="1" key="1">
    <citation type="journal article" date="2022" name="bioRxiv">
        <title>Sequencing and chromosome-scale assembly of the giantPleurodeles waltlgenome.</title>
        <authorList>
            <person name="Brown T."/>
            <person name="Elewa A."/>
            <person name="Iarovenko S."/>
            <person name="Subramanian E."/>
            <person name="Araus A.J."/>
            <person name="Petzold A."/>
            <person name="Susuki M."/>
            <person name="Suzuki K.-i.T."/>
            <person name="Hayashi T."/>
            <person name="Toyoda A."/>
            <person name="Oliveira C."/>
            <person name="Osipova E."/>
            <person name="Leigh N.D."/>
            <person name="Simon A."/>
            <person name="Yun M.H."/>
        </authorList>
    </citation>
    <scope>NUCLEOTIDE SEQUENCE</scope>
    <source>
        <strain evidence="1">20211129_DDA</strain>
        <tissue evidence="1">Liver</tissue>
    </source>
</reference>
<dbReference type="Proteomes" id="UP001066276">
    <property type="component" value="Chromosome 8"/>
</dbReference>
<dbReference type="EMBL" id="JANPWB010000012">
    <property type="protein sequence ID" value="KAJ1119792.1"/>
    <property type="molecule type" value="Genomic_DNA"/>
</dbReference>
<name>A0AAV7NY10_PLEWA</name>
<dbReference type="AlphaFoldDB" id="A0AAV7NY10"/>